<evidence type="ECO:0000256" key="3">
    <source>
        <dbReference type="ARBA" id="ARBA00023163"/>
    </source>
</evidence>
<dbReference type="InterPro" id="IPR018062">
    <property type="entry name" value="HTH_AraC-typ_CS"/>
</dbReference>
<name>A0A0P1IBB1_9RHOB</name>
<dbReference type="Pfam" id="PF12625">
    <property type="entry name" value="Arabinose_bd"/>
    <property type="match status" value="1"/>
</dbReference>
<dbReference type="GO" id="GO:0003700">
    <property type="term" value="F:DNA-binding transcription factor activity"/>
    <property type="evidence" value="ECO:0007669"/>
    <property type="project" value="InterPro"/>
</dbReference>
<dbReference type="PROSITE" id="PS00041">
    <property type="entry name" value="HTH_ARAC_FAMILY_1"/>
    <property type="match status" value="1"/>
</dbReference>
<dbReference type="AlphaFoldDB" id="A0A0P1IBB1"/>
<dbReference type="PANTHER" id="PTHR47894:SF1">
    <property type="entry name" value="HTH-TYPE TRANSCRIPTIONAL REGULATOR VQSM"/>
    <property type="match status" value="1"/>
</dbReference>
<dbReference type="PROSITE" id="PS01124">
    <property type="entry name" value="HTH_ARAC_FAMILY_2"/>
    <property type="match status" value="1"/>
</dbReference>
<proteinExistence type="predicted"/>
<keyword evidence="1" id="KW-0805">Transcription regulation</keyword>
<sequence length="335" mass="36763">MSISPAMITAKALGAMPGFALEEMGERRTLRLLSDVGLAEQFVEDRQGYIPEHALCEFVSGISQALGEDRLGLLFAPYLTVEDYGAWGQYVLSAPNLGIALLRAQQEMSLHSNTDRVEFVTCNNMVSYAYKFGHKHHACYPDLAYSAVAAMLSIPKAYLGQGWSPTKIEFDFPSDHDSSLAEETFGCPVQFNRPALRLVFPSAVLGVPRVSPSLTPETTRGDIVRERAPPPKTMLHSICAVVDMQVADRNVSLERLAQAMNIGPRSIQRKLSTSGTSFREVLMTARMKRACELLALQDSTVAGVAETLGYNEPGNFTRAFTTYFGKSPSHYLGQV</sequence>
<keyword evidence="2" id="KW-0238">DNA-binding</keyword>
<dbReference type="GO" id="GO:0005829">
    <property type="term" value="C:cytosol"/>
    <property type="evidence" value="ECO:0007669"/>
    <property type="project" value="TreeGrafter"/>
</dbReference>
<evidence type="ECO:0000313" key="5">
    <source>
        <dbReference type="EMBL" id="CUK02665.1"/>
    </source>
</evidence>
<dbReference type="InterPro" id="IPR018060">
    <property type="entry name" value="HTH_AraC"/>
</dbReference>
<evidence type="ECO:0000259" key="4">
    <source>
        <dbReference type="PROSITE" id="PS01124"/>
    </source>
</evidence>
<dbReference type="Proteomes" id="UP000051870">
    <property type="component" value="Unassembled WGS sequence"/>
</dbReference>
<keyword evidence="6" id="KW-1185">Reference proteome</keyword>
<dbReference type="Gene3D" id="1.10.10.60">
    <property type="entry name" value="Homeodomain-like"/>
    <property type="match status" value="1"/>
</dbReference>
<organism evidence="5 6">
    <name type="scientific">Shimia thalassica</name>
    <dbReference type="NCBI Taxonomy" id="1715693"/>
    <lineage>
        <taxon>Bacteria</taxon>
        <taxon>Pseudomonadati</taxon>
        <taxon>Pseudomonadota</taxon>
        <taxon>Alphaproteobacteria</taxon>
        <taxon>Rhodobacterales</taxon>
        <taxon>Roseobacteraceae</taxon>
    </lineage>
</organism>
<dbReference type="PANTHER" id="PTHR47894">
    <property type="entry name" value="HTH-TYPE TRANSCRIPTIONAL REGULATOR GADX"/>
    <property type="match status" value="1"/>
</dbReference>
<dbReference type="InterPro" id="IPR009057">
    <property type="entry name" value="Homeodomain-like_sf"/>
</dbReference>
<dbReference type="Pfam" id="PF12833">
    <property type="entry name" value="HTH_18"/>
    <property type="match status" value="1"/>
</dbReference>
<dbReference type="SUPFAM" id="SSF46689">
    <property type="entry name" value="Homeodomain-like"/>
    <property type="match status" value="1"/>
</dbReference>
<dbReference type="GO" id="GO:0000976">
    <property type="term" value="F:transcription cis-regulatory region binding"/>
    <property type="evidence" value="ECO:0007669"/>
    <property type="project" value="TreeGrafter"/>
</dbReference>
<evidence type="ECO:0000256" key="2">
    <source>
        <dbReference type="ARBA" id="ARBA00023125"/>
    </source>
</evidence>
<protein>
    <submittedName>
        <fullName evidence="5">M5 polypeptide</fullName>
    </submittedName>
</protein>
<accession>A0A0P1IBB1</accession>
<keyword evidence="3" id="KW-0804">Transcription</keyword>
<dbReference type="EMBL" id="CYTW01000002">
    <property type="protein sequence ID" value="CUK02665.1"/>
    <property type="molecule type" value="Genomic_DNA"/>
</dbReference>
<dbReference type="InterPro" id="IPR032687">
    <property type="entry name" value="AraC-type_N"/>
</dbReference>
<dbReference type="GeneID" id="83881646"/>
<gene>
    <name evidence="5" type="primary">appY</name>
    <name evidence="5" type="ORF">PH7735_02635</name>
</gene>
<dbReference type="SMART" id="SM00342">
    <property type="entry name" value="HTH_ARAC"/>
    <property type="match status" value="1"/>
</dbReference>
<evidence type="ECO:0000256" key="1">
    <source>
        <dbReference type="ARBA" id="ARBA00023015"/>
    </source>
</evidence>
<feature type="domain" description="HTH araC/xylS-type" evidence="4">
    <location>
        <begin position="236"/>
        <end position="334"/>
    </location>
</feature>
<evidence type="ECO:0000313" key="6">
    <source>
        <dbReference type="Proteomes" id="UP000051870"/>
    </source>
</evidence>
<dbReference type="STRING" id="1715693.PH7735_02635"/>
<reference evidence="6" key="1">
    <citation type="submission" date="2015-09" db="EMBL/GenBank/DDBJ databases">
        <authorList>
            <person name="Rodrigo-Torres Lidia"/>
            <person name="Arahal R.David."/>
        </authorList>
    </citation>
    <scope>NUCLEOTIDE SEQUENCE [LARGE SCALE GENOMIC DNA]</scope>
    <source>
        <strain evidence="6">CECT 7735</strain>
    </source>
</reference>
<dbReference type="RefSeq" id="WP_145865328.1">
    <property type="nucleotide sequence ID" value="NZ_CYTW01000002.1"/>
</dbReference>